<evidence type="ECO:0000256" key="2">
    <source>
        <dbReference type="ARBA" id="ARBA00022525"/>
    </source>
</evidence>
<dbReference type="Pfam" id="PF00021">
    <property type="entry name" value="UPAR_LY6"/>
    <property type="match status" value="2"/>
</dbReference>
<evidence type="ECO:0000259" key="3">
    <source>
        <dbReference type="Pfam" id="PF00021"/>
    </source>
</evidence>
<comment type="subcellular location">
    <subcellularLocation>
        <location evidence="1">Secreted</location>
    </subcellularLocation>
</comment>
<dbReference type="EMBL" id="KV923906">
    <property type="protein sequence ID" value="PIN94249.1"/>
    <property type="molecule type" value="Genomic_DNA"/>
</dbReference>
<dbReference type="PANTHER" id="PTHR20914:SF38">
    <property type="entry name" value="LOC100145442 PROTEIN"/>
    <property type="match status" value="1"/>
</dbReference>
<evidence type="ECO:0000313" key="4">
    <source>
        <dbReference type="EMBL" id="PIN94249.1"/>
    </source>
</evidence>
<protein>
    <recommendedName>
        <fullName evidence="3">UPAR/Ly6 domain-containing protein</fullName>
    </recommendedName>
</protein>
<keyword evidence="2" id="KW-0964">Secreted</keyword>
<feature type="domain" description="UPAR/Ly6" evidence="3">
    <location>
        <begin position="3"/>
        <end position="43"/>
    </location>
</feature>
<evidence type="ECO:0000256" key="1">
    <source>
        <dbReference type="ARBA" id="ARBA00004613"/>
    </source>
</evidence>
<dbReference type="Proteomes" id="UP000228934">
    <property type="component" value="Unassembled WGS sequence"/>
</dbReference>
<dbReference type="CDD" id="cd23572">
    <property type="entry name" value="TFP_LU_ECD_PINLYP_rpt2"/>
    <property type="match status" value="1"/>
</dbReference>
<reference evidence="5" key="1">
    <citation type="journal article" date="2017" name="Nat. Commun.">
        <title>The North American bullfrog draft genome provides insight into hormonal regulation of long noncoding RNA.</title>
        <authorList>
            <person name="Hammond S.A."/>
            <person name="Warren R.L."/>
            <person name="Vandervalk B.P."/>
            <person name="Kucuk E."/>
            <person name="Khan H."/>
            <person name="Gibb E.A."/>
            <person name="Pandoh P."/>
            <person name="Kirk H."/>
            <person name="Zhao Y."/>
            <person name="Jones M."/>
            <person name="Mungall A.J."/>
            <person name="Coope R."/>
            <person name="Pleasance S."/>
            <person name="Moore R.A."/>
            <person name="Holt R.A."/>
            <person name="Round J.M."/>
            <person name="Ohora S."/>
            <person name="Walle B.V."/>
            <person name="Veldhoen N."/>
            <person name="Helbing C.C."/>
            <person name="Birol I."/>
        </authorList>
    </citation>
    <scope>NUCLEOTIDE SEQUENCE [LARGE SCALE GENOMIC DNA]</scope>
</reference>
<keyword evidence="5" id="KW-1185">Reference proteome</keyword>
<dbReference type="PANTHER" id="PTHR20914">
    <property type="entry name" value="LY6/PLAUR DOMAIN-CONTAINING PROTEIN 8"/>
    <property type="match status" value="1"/>
</dbReference>
<dbReference type="SUPFAM" id="SSF57302">
    <property type="entry name" value="Snake toxin-like"/>
    <property type="match status" value="2"/>
</dbReference>
<dbReference type="AlphaFoldDB" id="A0A2G9NT52"/>
<evidence type="ECO:0000313" key="5">
    <source>
        <dbReference type="Proteomes" id="UP000228934"/>
    </source>
</evidence>
<gene>
    <name evidence="4" type="ORF">AB205_0144470</name>
</gene>
<name>A0A2G9NT52_AQUCT</name>
<dbReference type="InterPro" id="IPR050918">
    <property type="entry name" value="CNF-like_PLA2_Inhibitor"/>
</dbReference>
<organism evidence="4 5">
    <name type="scientific">Aquarana catesbeiana</name>
    <name type="common">American bullfrog</name>
    <name type="synonym">Rana catesbeiana</name>
    <dbReference type="NCBI Taxonomy" id="8400"/>
    <lineage>
        <taxon>Eukaryota</taxon>
        <taxon>Metazoa</taxon>
        <taxon>Chordata</taxon>
        <taxon>Craniata</taxon>
        <taxon>Vertebrata</taxon>
        <taxon>Euteleostomi</taxon>
        <taxon>Amphibia</taxon>
        <taxon>Batrachia</taxon>
        <taxon>Anura</taxon>
        <taxon>Neobatrachia</taxon>
        <taxon>Ranoidea</taxon>
        <taxon>Ranidae</taxon>
        <taxon>Aquarana</taxon>
    </lineage>
</organism>
<feature type="domain" description="UPAR/Ly6" evidence="3">
    <location>
        <begin position="58"/>
        <end position="123"/>
    </location>
</feature>
<dbReference type="InterPro" id="IPR045860">
    <property type="entry name" value="Snake_toxin-like_sf"/>
</dbReference>
<dbReference type="Gene3D" id="2.10.60.10">
    <property type="entry name" value="CD59"/>
    <property type="match status" value="1"/>
</dbReference>
<proteinExistence type="predicted"/>
<dbReference type="InterPro" id="IPR016054">
    <property type="entry name" value="LY6_UPA_recep-like"/>
</dbReference>
<dbReference type="GO" id="GO:0005576">
    <property type="term" value="C:extracellular region"/>
    <property type="evidence" value="ECO:0007669"/>
    <property type="project" value="UniProtKB-SubCell"/>
</dbReference>
<sequence>MVTMNVYIRQCGPKELCSKTGSISLPNGRYLTSVTCCDTDNCTPPEPILPEVSKEKNGKKCPSCYLTNAKSCVKVTPTDCIGNETICITQITNLKGPVPSSTIARGCATKQLCDPVHQVWHMNKSVVDLENICDNGGNHLHKNILSLIFSVSVLLKLLC</sequence>
<accession>A0A2G9NT52</accession>
<dbReference type="OrthoDB" id="9907178at2759"/>